<dbReference type="AlphaFoldDB" id="A0A382BKX4"/>
<sequence>MAEELIEGNTPEIGTELDVAAKFWGKELALENGEELPEEDNQLEPESESEEEVELEEADSEEVQEEEYEELEEEEEPEEKLFEVKSDGESKQVTLQELKDNWSKGQNYTQKSQGLSEERKAFDQELAESRQMREQAISILENAQAQTQPEQHDDAYWQNLKDTDPMQWMIERDALREAEMQTMKDQQQLEQLKYQKDAERQAELGKFVESQHGELKKLIPEWDNTELADAEKKLVIEYGKKVGFTEDELDNAYDARAVATMRKAALYDQLTEKRKGLKPVARKSMKAGSQSGEPSKLKAGKAAARLKKSGHIDDAAGVFFNMIRSK</sequence>
<evidence type="ECO:0000313" key="2">
    <source>
        <dbReference type="EMBL" id="SVB14269.1"/>
    </source>
</evidence>
<evidence type="ECO:0000256" key="1">
    <source>
        <dbReference type="SAM" id="MobiDB-lite"/>
    </source>
</evidence>
<name>A0A382BKX4_9ZZZZ</name>
<feature type="compositionally biased region" description="Acidic residues" evidence="1">
    <location>
        <begin position="32"/>
        <end position="78"/>
    </location>
</feature>
<gene>
    <name evidence="2" type="ORF">METZ01_LOCUS167123</name>
</gene>
<feature type="compositionally biased region" description="Polar residues" evidence="1">
    <location>
        <begin position="103"/>
        <end position="115"/>
    </location>
</feature>
<proteinExistence type="predicted"/>
<dbReference type="EMBL" id="UINC01030226">
    <property type="protein sequence ID" value="SVB14269.1"/>
    <property type="molecule type" value="Genomic_DNA"/>
</dbReference>
<accession>A0A382BKX4</accession>
<protein>
    <recommendedName>
        <fullName evidence="3">Scaffolding protein</fullName>
    </recommendedName>
</protein>
<feature type="compositionally biased region" description="Basic and acidic residues" evidence="1">
    <location>
        <begin position="116"/>
        <end position="130"/>
    </location>
</feature>
<feature type="compositionally biased region" description="Basic and acidic residues" evidence="1">
    <location>
        <begin position="79"/>
        <end position="90"/>
    </location>
</feature>
<feature type="region of interest" description="Disordered" evidence="1">
    <location>
        <begin position="30"/>
        <end position="130"/>
    </location>
</feature>
<evidence type="ECO:0008006" key="3">
    <source>
        <dbReference type="Google" id="ProtNLM"/>
    </source>
</evidence>
<organism evidence="2">
    <name type="scientific">marine metagenome</name>
    <dbReference type="NCBI Taxonomy" id="408172"/>
    <lineage>
        <taxon>unclassified sequences</taxon>
        <taxon>metagenomes</taxon>
        <taxon>ecological metagenomes</taxon>
    </lineage>
</organism>
<reference evidence="2" key="1">
    <citation type="submission" date="2018-05" db="EMBL/GenBank/DDBJ databases">
        <authorList>
            <person name="Lanie J.A."/>
            <person name="Ng W.-L."/>
            <person name="Kazmierczak K.M."/>
            <person name="Andrzejewski T.M."/>
            <person name="Davidsen T.M."/>
            <person name="Wayne K.J."/>
            <person name="Tettelin H."/>
            <person name="Glass J.I."/>
            <person name="Rusch D."/>
            <person name="Podicherti R."/>
            <person name="Tsui H.-C.T."/>
            <person name="Winkler M.E."/>
        </authorList>
    </citation>
    <scope>NUCLEOTIDE SEQUENCE</scope>
</reference>
<feature type="region of interest" description="Disordered" evidence="1">
    <location>
        <begin position="277"/>
        <end position="300"/>
    </location>
</feature>